<proteinExistence type="predicted"/>
<keyword evidence="1" id="KW-0808">Transferase</keyword>
<dbReference type="AlphaFoldDB" id="A0A2T3FP73"/>
<evidence type="ECO:0000313" key="2">
    <source>
        <dbReference type="Proteomes" id="UP000241048"/>
    </source>
</evidence>
<dbReference type="Proteomes" id="UP000241048">
    <property type="component" value="Unassembled WGS sequence"/>
</dbReference>
<keyword evidence="1" id="KW-0418">Kinase</keyword>
<dbReference type="GO" id="GO:0016301">
    <property type="term" value="F:kinase activity"/>
    <property type="evidence" value="ECO:0007669"/>
    <property type="project" value="UniProtKB-KW"/>
</dbReference>
<sequence>MSEKKKIIITIARQYGSGGADTGKKLAEDLGISFYDKNILRMNSDESGIKESYFHLADEKAGNRLLYKIINTLTPEKGAPSFGSDLISADNLFRFQSEVIRKLAAEESCVIIGRCADYVLDGTEGLIRVFLYADIKVREERVRERNLYADKDVLKNIHRIDRERRDYNRYYAGRDWEKPENYDLLINTTQIGVDGAVQLIKDYLKMRGLL</sequence>
<dbReference type="SUPFAM" id="SSF52540">
    <property type="entry name" value="P-loop containing nucleoside triphosphate hydrolases"/>
    <property type="match status" value="1"/>
</dbReference>
<protein>
    <submittedName>
        <fullName evidence="1">Cytidylate kinase-like family protein</fullName>
    </submittedName>
</protein>
<dbReference type="Pfam" id="PF13189">
    <property type="entry name" value="Cytidylate_kin2"/>
    <property type="match status" value="1"/>
</dbReference>
<keyword evidence="2" id="KW-1185">Reference proteome</keyword>
<reference evidence="1 2" key="1">
    <citation type="submission" date="2018-03" db="EMBL/GenBank/DDBJ databases">
        <title>Lachnoclostridium SNUG30386 gen.nov., sp.nov., isolated from human faeces.</title>
        <authorList>
            <person name="Seo B."/>
            <person name="Jeon K."/>
            <person name="Ko G."/>
        </authorList>
    </citation>
    <scope>NUCLEOTIDE SEQUENCE [LARGE SCALE GENOMIC DNA]</scope>
    <source>
        <strain evidence="1 2">SNUG30386</strain>
    </source>
</reference>
<dbReference type="InterPro" id="IPR027417">
    <property type="entry name" value="P-loop_NTPase"/>
</dbReference>
<dbReference type="GeneID" id="79840686"/>
<comment type="caution">
    <text evidence="1">The sequence shown here is derived from an EMBL/GenBank/DDBJ whole genome shotgun (WGS) entry which is preliminary data.</text>
</comment>
<name>A0A2T3FP73_9CLOT</name>
<organism evidence="1 2">
    <name type="scientific">Clostridium fessum</name>
    <dbReference type="NCBI Taxonomy" id="2126740"/>
    <lineage>
        <taxon>Bacteria</taxon>
        <taxon>Bacillati</taxon>
        <taxon>Bacillota</taxon>
        <taxon>Clostridia</taxon>
        <taxon>Eubacteriales</taxon>
        <taxon>Clostridiaceae</taxon>
        <taxon>Clostridium</taxon>
    </lineage>
</organism>
<gene>
    <name evidence="1" type="ORF">C7U56_10980</name>
</gene>
<dbReference type="Gene3D" id="3.40.50.300">
    <property type="entry name" value="P-loop containing nucleotide triphosphate hydrolases"/>
    <property type="match status" value="1"/>
</dbReference>
<dbReference type="RefSeq" id="WP_022358543.1">
    <property type="nucleotide sequence ID" value="NZ_DBFBUD010000038.1"/>
</dbReference>
<accession>A0A2T3FP73</accession>
<evidence type="ECO:0000313" key="1">
    <source>
        <dbReference type="EMBL" id="PST37053.1"/>
    </source>
</evidence>
<dbReference type="EMBL" id="PYLO01000003">
    <property type="protein sequence ID" value="PST37053.1"/>
    <property type="molecule type" value="Genomic_DNA"/>
</dbReference>